<dbReference type="InterPro" id="IPR041588">
    <property type="entry name" value="Integrase_H2C2"/>
</dbReference>
<keyword evidence="11" id="KW-0479">Metal-binding</keyword>
<dbReference type="GO" id="GO:0003887">
    <property type="term" value="F:DNA-directed DNA polymerase activity"/>
    <property type="evidence" value="ECO:0007669"/>
    <property type="project" value="UniProtKB-KW"/>
</dbReference>
<dbReference type="Pfam" id="PF17919">
    <property type="entry name" value="RT_RNaseH_2"/>
    <property type="match status" value="1"/>
</dbReference>
<dbReference type="PANTHER" id="PTHR37984">
    <property type="entry name" value="PROTEIN CBG26694"/>
    <property type="match status" value="1"/>
</dbReference>
<accession>A0A438KLC7</accession>
<dbReference type="InterPro" id="IPR012337">
    <property type="entry name" value="RNaseH-like_sf"/>
</dbReference>
<feature type="domain" description="Reverse transcriptase" evidence="37">
    <location>
        <begin position="614"/>
        <end position="793"/>
    </location>
</feature>
<reference evidence="39 40" key="1">
    <citation type="journal article" date="2018" name="PLoS Genet.">
        <title>Population sequencing reveals clonal diversity and ancestral inbreeding in the grapevine cultivar Chardonnay.</title>
        <authorList>
            <person name="Roach M.J."/>
            <person name="Johnson D.L."/>
            <person name="Bohlmann J."/>
            <person name="van Vuuren H.J."/>
            <person name="Jones S.J."/>
            <person name="Pretorius I.S."/>
            <person name="Schmidt S.A."/>
            <person name="Borneman A.R."/>
        </authorList>
    </citation>
    <scope>NUCLEOTIDE SEQUENCE [LARGE SCALE GENOMIC DNA]</scope>
    <source>
        <strain evidence="40">cv. Chardonnay</strain>
        <tissue evidence="39">Leaf</tissue>
    </source>
</reference>
<evidence type="ECO:0000256" key="22">
    <source>
        <dbReference type="ARBA" id="ARBA00022908"/>
    </source>
</evidence>
<sequence length="1362" mass="153746">MAEGAVTRAKDHAEQISKLHDKYQEHTTTIPDLQKYTADKLSTLTTAISSHSTILQDVVAKLSTLTLPTTTAPPPPLLPLPQPSSKLSSPFTAGSSSNTFPPPGDPSVLPPPRLPKLEIPLFSGDNVQGWVFQMERFFTYHRTPPDQKMTIAAFYMTGIALQWFQWMHSTSQLSSWEVFAHQLDLRFGPSKFINHEAQLYKLKQTSTVKAYLADFENVSTRVTWLSHANMLNCFISGLRDDIQRELSILKPYTLHEAMGLAKLLEDKCNTAKQFFKKSTALPTPSAPTKPATPLPLKRLTPAEMATRRAQGLCFNCDDKFVPGHRCHPPQFLCLMTENDRVPNEVQLAAMEVTIQEEQPELMIDHPQISFHAFTRQLIPSTLKLAGSINGQSVVVLIDGGSTNNFIQSRLTKHLGLTVQTSPHLKVTVGNGDSLGCAGACSRVPLVLGEAYFAVDLLLLPIYGADLVLRVQWLSELGPILFDYKKLWMEFDYKGVKTKLHGLTQPSIAQMTLNPLSRSLQTDSIAHFYLLSVDHVPTSTEPKIGVQAPPHFRQQLQSLLNQFRQNFAPPSSLPPQRQLDHRIPLLPNTTPVNVRPYRYPHFQKEEIEKLVGEMLRDGIIRPSTNPFSSQVLLVKKKDGTWRFCVDYRALNVVTVKDRFPIPTVDELLDELYGASVFSKLDLRAGYHQVRIHPPDIEKTAFRTHEGHYEFIVMPFGLSNAPSTFQALMNSVFRDKLRKFVLVFFDDILVYSKSWEDHQQHLEMVFSVLASHSLFAKLSKCEFGCVELSYLGHRISDQGVAVEPDKVSAIQKWPLPATIKELRGFLGLCGYYRRFVYRYASTTAPLTKLLCKNAFVWTKEATGAFEALKHALATTPVLAMPDFSNPFVLQTDASGSGIGAVLVQKGHPIAYFSKELPSKLRRESAYCREMFAITEAIQKWRQYLLGRRFIVETDHQSLRALHNQTIQTPEQQKWLTKLLGFDFDICYRPGRENQPADALSRLVEHTYMALQIVSKPVMAIWDALKEFYQQHPPSAHLMQSAQQDDSTGYAVREGLLWFNGKVVVPPDSALQRLILTEFHNTPVGGHAGMQRTLSRIASMFYWPKMRQLVRDFVARCQVCQAIKPFNKAPQGLLQPLPIPGKIWDSISMDFVTHLPPASGKSVIMVVVDRLSKQAHFAVLPGAFNAPMVGTTLATSSAYHPQTDGQTEVLNRCLKDYLRCFVADHPKQWLHYLSWAEWHYNTAYHSAIKMTPFEAVYGRPPPSLLDYLGDSASIDAVDALLKDRTQILSTLKDSLLRAQTRMRNQTNTHRTDVTFQVDDWVFLKLKPYRQTTVAHCQSQKALQTVLWSVSHHRQDRRSGLQVGPS</sequence>
<evidence type="ECO:0000256" key="16">
    <source>
        <dbReference type="ARBA" id="ARBA00022771"/>
    </source>
</evidence>
<dbReference type="PANTHER" id="PTHR37984:SF5">
    <property type="entry name" value="PROTEIN NYNRIN-LIKE"/>
    <property type="match status" value="1"/>
</dbReference>
<evidence type="ECO:0000256" key="24">
    <source>
        <dbReference type="ARBA" id="ARBA00022932"/>
    </source>
</evidence>
<dbReference type="GO" id="GO:0075523">
    <property type="term" value="P:viral translational frameshifting"/>
    <property type="evidence" value="ECO:0007669"/>
    <property type="project" value="UniProtKB-KW"/>
</dbReference>
<keyword evidence="13" id="KW-0064">Aspartyl protease</keyword>
<evidence type="ECO:0000256" key="5">
    <source>
        <dbReference type="ARBA" id="ARBA00022490"/>
    </source>
</evidence>
<dbReference type="GO" id="GO:0003677">
    <property type="term" value="F:DNA binding"/>
    <property type="evidence" value="ECO:0007669"/>
    <property type="project" value="UniProtKB-KW"/>
</dbReference>
<dbReference type="InterPro" id="IPR050951">
    <property type="entry name" value="Retrovirus_Pol_polyprotein"/>
</dbReference>
<evidence type="ECO:0000256" key="12">
    <source>
        <dbReference type="ARBA" id="ARBA00022741"/>
    </source>
</evidence>
<dbReference type="GO" id="GO:0004190">
    <property type="term" value="F:aspartic-type endopeptidase activity"/>
    <property type="evidence" value="ECO:0007669"/>
    <property type="project" value="UniProtKB-KW"/>
</dbReference>
<keyword evidence="29" id="KW-0511">Multifunctional enzyme</keyword>
<evidence type="ECO:0000256" key="32">
    <source>
        <dbReference type="ARBA" id="ARBA00055265"/>
    </source>
</evidence>
<evidence type="ECO:0000256" key="9">
    <source>
        <dbReference type="ARBA" id="ARBA00022695"/>
    </source>
</evidence>
<dbReference type="Gene3D" id="3.10.20.370">
    <property type="match status" value="1"/>
</dbReference>
<evidence type="ECO:0000256" key="28">
    <source>
        <dbReference type="ARBA" id="ARBA00023242"/>
    </source>
</evidence>
<proteinExistence type="predicted"/>
<evidence type="ECO:0000256" key="25">
    <source>
        <dbReference type="ARBA" id="ARBA00023113"/>
    </source>
</evidence>
<gene>
    <name evidence="39" type="primary">TY3B-I_815</name>
    <name evidence="39" type="ORF">CK203_001107</name>
</gene>
<keyword evidence="15" id="KW-0255">Endonuclease</keyword>
<comment type="catalytic activity">
    <reaction evidence="1">
        <text>Endonucleolytic cleavage to 5'-phosphomonoester.</text>
        <dbReference type="EC" id="3.1.26.4"/>
    </reaction>
</comment>
<evidence type="ECO:0000256" key="35">
    <source>
        <dbReference type="ARBA" id="ARBA00082890"/>
    </source>
</evidence>
<keyword evidence="8" id="KW-0808">Transferase</keyword>
<evidence type="ECO:0000256" key="15">
    <source>
        <dbReference type="ARBA" id="ARBA00022759"/>
    </source>
</evidence>
<evidence type="ECO:0000256" key="7">
    <source>
        <dbReference type="ARBA" id="ARBA00022670"/>
    </source>
</evidence>
<dbReference type="GO" id="GO:0008270">
    <property type="term" value="F:zinc ion binding"/>
    <property type="evidence" value="ECO:0007669"/>
    <property type="project" value="UniProtKB-KW"/>
</dbReference>
<dbReference type="Pfam" id="PF08284">
    <property type="entry name" value="RVP_2"/>
    <property type="match status" value="1"/>
</dbReference>
<name>A0A438KLC7_VITVI</name>
<keyword evidence="24" id="KW-0239">DNA-directed DNA polymerase</keyword>
<dbReference type="GO" id="GO:0006508">
    <property type="term" value="P:proteolysis"/>
    <property type="evidence" value="ECO:0007669"/>
    <property type="project" value="UniProtKB-KW"/>
</dbReference>
<feature type="compositionally biased region" description="Pro residues" evidence="36">
    <location>
        <begin position="72"/>
        <end position="82"/>
    </location>
</feature>
<evidence type="ECO:0000256" key="14">
    <source>
        <dbReference type="ARBA" id="ARBA00022758"/>
    </source>
</evidence>
<evidence type="ECO:0000256" key="26">
    <source>
        <dbReference type="ARBA" id="ARBA00023125"/>
    </source>
</evidence>
<dbReference type="GO" id="GO:0005524">
    <property type="term" value="F:ATP binding"/>
    <property type="evidence" value="ECO:0007669"/>
    <property type="project" value="UniProtKB-KW"/>
</dbReference>
<evidence type="ECO:0000256" key="36">
    <source>
        <dbReference type="SAM" id="MobiDB-lite"/>
    </source>
</evidence>
<evidence type="ECO:0000256" key="27">
    <source>
        <dbReference type="ARBA" id="ARBA00023172"/>
    </source>
</evidence>
<dbReference type="Gene3D" id="2.40.70.10">
    <property type="entry name" value="Acid Proteases"/>
    <property type="match status" value="1"/>
</dbReference>
<dbReference type="Gene3D" id="3.30.70.270">
    <property type="match status" value="2"/>
</dbReference>
<keyword evidence="7" id="KW-0645">Protease</keyword>
<evidence type="ECO:0000256" key="18">
    <source>
        <dbReference type="ARBA" id="ARBA00022833"/>
    </source>
</evidence>
<evidence type="ECO:0000256" key="17">
    <source>
        <dbReference type="ARBA" id="ARBA00022801"/>
    </source>
</evidence>
<dbReference type="GO" id="GO:0005737">
    <property type="term" value="C:cytoplasm"/>
    <property type="evidence" value="ECO:0007669"/>
    <property type="project" value="UniProtKB-SubCell"/>
</dbReference>
<comment type="subunit">
    <text evidence="34">The protease is a homodimer, whose active site consists of two apposed aspartic acid residues.</text>
</comment>
<keyword evidence="26" id="KW-0238">DNA-binding</keyword>
<keyword evidence="16" id="KW-0863">Zinc-finger</keyword>
<comment type="function">
    <text evidence="2">The aspartyl protease (PR) mediates the proteolytic cleavages of the Gag and Gag-Pol polyproteins after assembly of the VLP.</text>
</comment>
<evidence type="ECO:0000256" key="4">
    <source>
        <dbReference type="ARBA" id="ARBA00004496"/>
    </source>
</evidence>
<dbReference type="InterPro" id="IPR043128">
    <property type="entry name" value="Rev_trsase/Diguanyl_cyclase"/>
</dbReference>
<evidence type="ECO:0000256" key="30">
    <source>
        <dbReference type="ARBA" id="ARBA00025590"/>
    </source>
</evidence>
<comment type="function">
    <text evidence="31">Integrase (IN) targets the VLP to the nucleus, where a subparticle preintegration complex (PIC) containing at least integrase and the newly synthesized dsDNA copy of the retrotransposon must transit the nuclear membrane. Once in the nucleus, integrase performs the integration of the dsDNA into the host genome.</text>
</comment>
<evidence type="ECO:0000256" key="3">
    <source>
        <dbReference type="ARBA" id="ARBA00004123"/>
    </source>
</evidence>
<dbReference type="GO" id="GO:0005634">
    <property type="term" value="C:nucleus"/>
    <property type="evidence" value="ECO:0007669"/>
    <property type="project" value="UniProtKB-SubCell"/>
</dbReference>
<dbReference type="GO" id="GO:0003723">
    <property type="term" value="F:RNA binding"/>
    <property type="evidence" value="ECO:0007669"/>
    <property type="project" value="UniProtKB-KW"/>
</dbReference>
<feature type="region of interest" description="Disordered" evidence="36">
    <location>
        <begin position="72"/>
        <end position="107"/>
    </location>
</feature>
<protein>
    <recommendedName>
        <fullName evidence="35">Gag3-Pol3</fullName>
    </recommendedName>
</protein>
<evidence type="ECO:0000256" key="19">
    <source>
        <dbReference type="ARBA" id="ARBA00022840"/>
    </source>
</evidence>
<evidence type="ECO:0000313" key="39">
    <source>
        <dbReference type="EMBL" id="RVX22014.1"/>
    </source>
</evidence>
<dbReference type="FunFam" id="3.10.10.10:FF:000007">
    <property type="entry name" value="Retrovirus-related Pol polyprotein from transposon 17.6-like Protein"/>
    <property type="match status" value="1"/>
</dbReference>
<dbReference type="FunFam" id="1.10.340.70:FF:000001">
    <property type="entry name" value="Retrovirus-related Pol polyprotein from transposon gypsy-like Protein"/>
    <property type="match status" value="1"/>
</dbReference>
<keyword evidence="21" id="KW-0694">RNA-binding</keyword>
<evidence type="ECO:0000256" key="1">
    <source>
        <dbReference type="ARBA" id="ARBA00000077"/>
    </source>
</evidence>
<dbReference type="GO" id="GO:0004523">
    <property type="term" value="F:RNA-DNA hybrid ribonuclease activity"/>
    <property type="evidence" value="ECO:0007669"/>
    <property type="project" value="UniProtKB-EC"/>
</dbReference>
<evidence type="ECO:0000256" key="34">
    <source>
        <dbReference type="ARBA" id="ARBA00063849"/>
    </source>
</evidence>
<keyword evidence="27" id="KW-0233">DNA recombination</keyword>
<comment type="function">
    <text evidence="33">Capsid protein (CA) is the structural component of the virus-like particle (VLP), forming the shell that encapsulates the genomic RNA-nucleocapsid complex.</text>
</comment>
<keyword evidence="10" id="KW-0540">Nuclease</keyword>
<dbReference type="InterPro" id="IPR021109">
    <property type="entry name" value="Peptidase_aspartic_dom_sf"/>
</dbReference>
<keyword evidence="12" id="KW-0547">Nucleotide-binding</keyword>
<keyword evidence="25" id="KW-0917">Virion maturation</keyword>
<dbReference type="Proteomes" id="UP000288805">
    <property type="component" value="Unassembled WGS sequence"/>
</dbReference>
<dbReference type="Gene3D" id="3.30.420.10">
    <property type="entry name" value="Ribonuclease H-like superfamily/Ribonuclease H"/>
    <property type="match status" value="1"/>
</dbReference>
<keyword evidence="5" id="KW-0963">Cytoplasm</keyword>
<evidence type="ECO:0000256" key="23">
    <source>
        <dbReference type="ARBA" id="ARBA00022918"/>
    </source>
</evidence>
<evidence type="ECO:0000256" key="10">
    <source>
        <dbReference type="ARBA" id="ARBA00022722"/>
    </source>
</evidence>
<dbReference type="InterPro" id="IPR041577">
    <property type="entry name" value="RT_RNaseH_2"/>
</dbReference>
<keyword evidence="28" id="KW-0539">Nucleus</keyword>
<comment type="caution">
    <text evidence="39">The sequence shown here is derived from an EMBL/GenBank/DDBJ whole genome shotgun (WGS) entry which is preliminary data.</text>
</comment>
<dbReference type="InterPro" id="IPR036397">
    <property type="entry name" value="RNaseH_sf"/>
</dbReference>
<keyword evidence="22" id="KW-0229">DNA integration</keyword>
<keyword evidence="17" id="KW-0378">Hydrolase</keyword>
<evidence type="ECO:0000256" key="20">
    <source>
        <dbReference type="ARBA" id="ARBA00022842"/>
    </source>
</evidence>
<dbReference type="EMBL" id="QGNW01000004">
    <property type="protein sequence ID" value="RVX22014.1"/>
    <property type="molecule type" value="Genomic_DNA"/>
</dbReference>
<keyword evidence="9" id="KW-0548">Nucleotidyltransferase</keyword>
<dbReference type="GO" id="GO:0006310">
    <property type="term" value="P:DNA recombination"/>
    <property type="evidence" value="ECO:0007669"/>
    <property type="project" value="UniProtKB-KW"/>
</dbReference>
<dbReference type="InterPro" id="IPR043502">
    <property type="entry name" value="DNA/RNA_pol_sf"/>
</dbReference>
<dbReference type="InterPro" id="IPR001584">
    <property type="entry name" value="Integrase_cat-core"/>
</dbReference>
<evidence type="ECO:0000256" key="29">
    <source>
        <dbReference type="ARBA" id="ARBA00023268"/>
    </source>
</evidence>
<dbReference type="SUPFAM" id="SSF56672">
    <property type="entry name" value="DNA/RNA polymerases"/>
    <property type="match status" value="1"/>
</dbReference>
<dbReference type="PROSITE" id="PS50994">
    <property type="entry name" value="INTEGRASE"/>
    <property type="match status" value="1"/>
</dbReference>
<evidence type="ECO:0000259" key="38">
    <source>
        <dbReference type="PROSITE" id="PS50994"/>
    </source>
</evidence>
<dbReference type="CDD" id="cd09274">
    <property type="entry name" value="RNase_HI_RT_Ty3"/>
    <property type="match status" value="1"/>
</dbReference>
<dbReference type="Pfam" id="PF17921">
    <property type="entry name" value="Integrase_H2C2"/>
    <property type="match status" value="1"/>
</dbReference>
<evidence type="ECO:0000256" key="8">
    <source>
        <dbReference type="ARBA" id="ARBA00022679"/>
    </source>
</evidence>
<dbReference type="FunFam" id="3.30.70.270:FF:000026">
    <property type="entry name" value="Transposon Ty3-G Gag-Pol polyprotein"/>
    <property type="match status" value="1"/>
</dbReference>
<feature type="domain" description="Integrase catalytic" evidence="38">
    <location>
        <begin position="1187"/>
        <end position="1257"/>
    </location>
</feature>
<keyword evidence="18" id="KW-0862">Zinc</keyword>
<evidence type="ECO:0000256" key="21">
    <source>
        <dbReference type="ARBA" id="ARBA00022884"/>
    </source>
</evidence>
<dbReference type="Pfam" id="PF00078">
    <property type="entry name" value="RVT_1"/>
    <property type="match status" value="1"/>
</dbReference>
<evidence type="ECO:0000256" key="13">
    <source>
        <dbReference type="ARBA" id="ARBA00022750"/>
    </source>
</evidence>
<dbReference type="CDD" id="cd01647">
    <property type="entry name" value="RT_LTR"/>
    <property type="match status" value="1"/>
</dbReference>
<evidence type="ECO:0000313" key="40">
    <source>
        <dbReference type="Proteomes" id="UP000288805"/>
    </source>
</evidence>
<keyword evidence="20" id="KW-0460">Magnesium</keyword>
<keyword evidence="6" id="KW-1188">Viral release from host cell</keyword>
<comment type="subcellular location">
    <subcellularLocation>
        <location evidence="4">Cytoplasm</location>
    </subcellularLocation>
    <subcellularLocation>
        <location evidence="3">Nucleus</location>
    </subcellularLocation>
</comment>
<dbReference type="Gene3D" id="3.10.10.10">
    <property type="entry name" value="HIV Type 1 Reverse Transcriptase, subunit A, domain 1"/>
    <property type="match status" value="1"/>
</dbReference>
<evidence type="ECO:0000256" key="11">
    <source>
        <dbReference type="ARBA" id="ARBA00022723"/>
    </source>
</evidence>
<organism evidence="39 40">
    <name type="scientific">Vitis vinifera</name>
    <name type="common">Grape</name>
    <dbReference type="NCBI Taxonomy" id="29760"/>
    <lineage>
        <taxon>Eukaryota</taxon>
        <taxon>Viridiplantae</taxon>
        <taxon>Streptophyta</taxon>
        <taxon>Embryophyta</taxon>
        <taxon>Tracheophyta</taxon>
        <taxon>Spermatophyta</taxon>
        <taxon>Magnoliopsida</taxon>
        <taxon>eudicotyledons</taxon>
        <taxon>Gunneridae</taxon>
        <taxon>Pentapetalae</taxon>
        <taxon>rosids</taxon>
        <taxon>Vitales</taxon>
        <taxon>Vitaceae</taxon>
        <taxon>Viteae</taxon>
        <taxon>Vitis</taxon>
    </lineage>
</organism>
<evidence type="ECO:0000256" key="33">
    <source>
        <dbReference type="ARBA" id="ARBA00055383"/>
    </source>
</evidence>
<evidence type="ECO:0000256" key="6">
    <source>
        <dbReference type="ARBA" id="ARBA00022612"/>
    </source>
</evidence>
<keyword evidence="19" id="KW-0067">ATP-binding</keyword>
<keyword evidence="23" id="KW-0695">RNA-directed DNA polymerase</keyword>
<evidence type="ECO:0000259" key="37">
    <source>
        <dbReference type="PROSITE" id="PS50878"/>
    </source>
</evidence>
<comment type="function">
    <text evidence="30">Reverse transcriptase/ribonuclease H (RT) is a multifunctional enzyme that catalyzes the conversion of the retro-elements RNA genome into dsDNA within the VLP. The enzyme displays a DNA polymerase activity that can copy either DNA or RNA templates, and a ribonuclease H (RNase H) activity that cleaves the RNA strand of RNA-DNA heteroduplexes during plus-strand synthesis and hydrolyzes RNA primers. The conversion leads to a linear dsDNA copy of the retrotransposon that includes long terminal repeats (LTRs) at both ends.</text>
</comment>
<dbReference type="GO" id="GO:0015074">
    <property type="term" value="P:DNA integration"/>
    <property type="evidence" value="ECO:0007669"/>
    <property type="project" value="UniProtKB-KW"/>
</dbReference>
<evidence type="ECO:0000256" key="31">
    <source>
        <dbReference type="ARBA" id="ARBA00025615"/>
    </source>
</evidence>
<comment type="function">
    <text evidence="32">Nucleocapsid protein p11 (NC) forms the nucleocore that coats the retro-elements dimeric RNA. Binds these RNAs through its zinc fingers. Promotes primer tRNA(i)-Met annealing to the multipartite primer-binding site (PBS), dimerization of Ty3 RNA and initiation of reverse transcription.</text>
</comment>
<dbReference type="Pfam" id="PF19259">
    <property type="entry name" value="Ty3_capsid"/>
    <property type="match status" value="1"/>
</dbReference>
<dbReference type="InterPro" id="IPR045358">
    <property type="entry name" value="Ty3_capsid"/>
</dbReference>
<dbReference type="InterPro" id="IPR000477">
    <property type="entry name" value="RT_dom"/>
</dbReference>
<dbReference type="SUPFAM" id="SSF53098">
    <property type="entry name" value="Ribonuclease H-like"/>
    <property type="match status" value="1"/>
</dbReference>
<keyword evidence="14" id="KW-0688">Ribosomal frameshifting</keyword>
<dbReference type="CDD" id="cd00303">
    <property type="entry name" value="retropepsin_like"/>
    <property type="match status" value="1"/>
</dbReference>
<dbReference type="Gene3D" id="1.10.340.70">
    <property type="match status" value="1"/>
</dbReference>
<dbReference type="GO" id="GO:0003964">
    <property type="term" value="F:RNA-directed DNA polymerase activity"/>
    <property type="evidence" value="ECO:0007669"/>
    <property type="project" value="UniProtKB-KW"/>
</dbReference>
<dbReference type="PROSITE" id="PS50878">
    <property type="entry name" value="RT_POL"/>
    <property type="match status" value="1"/>
</dbReference>
<evidence type="ECO:0000256" key="2">
    <source>
        <dbReference type="ARBA" id="ARBA00002180"/>
    </source>
</evidence>